<dbReference type="EMBL" id="WINI01000002">
    <property type="protein sequence ID" value="MQR00241.1"/>
    <property type="molecule type" value="Genomic_DNA"/>
</dbReference>
<proteinExistence type="predicted"/>
<evidence type="ECO:0000313" key="1">
    <source>
        <dbReference type="EMBL" id="MQR00241.1"/>
    </source>
</evidence>
<reference evidence="1 2" key="1">
    <citation type="submission" date="2019-10" db="EMBL/GenBank/DDBJ databases">
        <title>Glaciimonas soli sp. nov., a psychrophilic bacterium isolated from the forest soil of a high elevation mountain in Taiwan.</title>
        <authorList>
            <person name="Wang L.-T."/>
            <person name="Shieh W.Y."/>
        </authorList>
    </citation>
    <scope>NUCLEOTIDE SEQUENCE [LARGE SCALE GENOMIC DNA]</scope>
    <source>
        <strain evidence="1 2">GS1</strain>
    </source>
</reference>
<dbReference type="InterPro" id="IPR021733">
    <property type="entry name" value="DUF3304"/>
</dbReference>
<dbReference type="Pfam" id="PF11745">
    <property type="entry name" value="DUF3304"/>
    <property type="match status" value="1"/>
</dbReference>
<dbReference type="Proteomes" id="UP000451565">
    <property type="component" value="Unassembled WGS sequence"/>
</dbReference>
<dbReference type="OrthoDB" id="8656856at2"/>
<organism evidence="1 2">
    <name type="scientific">Glaciimonas soli</name>
    <dbReference type="NCBI Taxonomy" id="2590999"/>
    <lineage>
        <taxon>Bacteria</taxon>
        <taxon>Pseudomonadati</taxon>
        <taxon>Pseudomonadota</taxon>
        <taxon>Betaproteobacteria</taxon>
        <taxon>Burkholderiales</taxon>
        <taxon>Oxalobacteraceae</taxon>
        <taxon>Glaciimonas</taxon>
    </lineage>
</organism>
<name>A0A843YSA2_9BURK</name>
<gene>
    <name evidence="1" type="ORF">GEV47_06065</name>
</gene>
<accession>A0A843YSA2</accession>
<evidence type="ECO:0000313" key="2">
    <source>
        <dbReference type="Proteomes" id="UP000451565"/>
    </source>
</evidence>
<protein>
    <submittedName>
        <fullName evidence="1">DUF3304 domain-containing protein</fullName>
    </submittedName>
</protein>
<keyword evidence="2" id="KW-1185">Reference proteome</keyword>
<sequence>MALRIQVSIIFHSITDYKENFMRIKYSLLLVAALALSACSTTPKNTEDLSKYTAMKVVNVPMAYVSLNCYGHDGVDYIGSYYVQEPFSNRMVSGLSCGGLVAAGYMLPKQWQPGMKVKVRWKPNGRDWIEKTTTIRKYEEAGNITVHFFINDEVRVVSSARYAAGNPKHPILDSVKIAPPEEE</sequence>
<comment type="caution">
    <text evidence="1">The sequence shown here is derived from an EMBL/GenBank/DDBJ whole genome shotgun (WGS) entry which is preliminary data.</text>
</comment>
<dbReference type="AlphaFoldDB" id="A0A843YSA2"/>